<dbReference type="PANTHER" id="PTHR33096:SF1">
    <property type="entry name" value="CXC1-LIKE CYSTEINE CLUSTER ASSOCIATED WITH KDZ TRANSPOSASES DOMAIN-CONTAINING PROTEIN"/>
    <property type="match status" value="1"/>
</dbReference>
<sequence>MEWETDQCVEQRAEVQESVGFNETLKPIGEKPTQSSTTKPSARSSPTKAARISHHKRWVELLPTLVPHYLQYCETTIGKPIPLTADLKPVCNKNCPKKTYQILCLFYDHADTKAVNFCSCEGVVPVLIKNGLFPGSPSQPKIAISIALLDFYQALFERSCDAVNALASALVTHYRRRGFPVLNSSGNAQTASVGRLVDEQVAQTIQNASKHLQEAERDDSPPNERAHQFLCQKCPACYARRYGSSLSEGCDVHAYLDGCFSHRRLKHAGDPPHAHVPEHYVPKEQVDAMGDHISDVRKKPAKARTIVVPDEAVDECEDGHIAGTGTKVKSDTSRYDDTGTMALVCRHDTPILLANIDTPGEQQKYAAAMIQKLSPCYPKRPLSPYFTISDASLTAVSSSMISRRMTIATSIMHSYAHQWACQLVYNPRLREGLGLSDGEGVERYWSRMRKIISVTRTSGRKRRLWLIDRLTARLAAESRDNLGSWMIRRYKDLDEKVVKQTAILKDCGVPESELRDLWKEQRVAQLSVRAHAPTRLKKDLDKLIAIQGDLDRVETTIKEATTSLGKASQVVSTLKDLTSVYDQLSSKLDSLYISLNISESFPTLRDLPFAVVHKLLIARDLKINIRKRAIASFFENERLEQAVGGRNETLGTKNHQQVRAAIKKRKPAFVSAIRRFNKTCAELKELIKPEWNIPVPEPLPTDVHELRDESHLMEDVWIERTVGRTPRWIESPEVRTGIQAMLTLDRCKEERLRLGKEADNMCRWFGDELTKTELAIADPTIWLPVIEHHTHIIDFDSATFADDEETDTALEIASPDPFQPDPTLDADAADLPNSDAFMLQDIFEDEAEDSGNEEPNDWHAFNVIWVAPVRSRQHEHRPC</sequence>
<proteinExistence type="predicted"/>
<dbReference type="EMBL" id="SDEE01000636">
    <property type="protein sequence ID" value="RXW14843.1"/>
    <property type="molecule type" value="Genomic_DNA"/>
</dbReference>
<dbReference type="InterPro" id="IPR040521">
    <property type="entry name" value="KDZ"/>
</dbReference>
<dbReference type="OrthoDB" id="3253684at2759"/>
<dbReference type="PANTHER" id="PTHR33096">
    <property type="entry name" value="CXC2 DOMAIN-CONTAINING PROTEIN"/>
    <property type="match status" value="1"/>
</dbReference>
<protein>
    <recommendedName>
        <fullName evidence="2">CxC1-like cysteine cluster associated with KDZ transposases domain-containing protein</fullName>
    </recommendedName>
</protein>
<accession>A0A4Q2D5Y8</accession>
<dbReference type="AlphaFoldDB" id="A0A4Q2D5Y8"/>
<organism evidence="3 4">
    <name type="scientific">Candolleomyces aberdarensis</name>
    <dbReference type="NCBI Taxonomy" id="2316362"/>
    <lineage>
        <taxon>Eukaryota</taxon>
        <taxon>Fungi</taxon>
        <taxon>Dikarya</taxon>
        <taxon>Basidiomycota</taxon>
        <taxon>Agaricomycotina</taxon>
        <taxon>Agaricomycetes</taxon>
        <taxon>Agaricomycetidae</taxon>
        <taxon>Agaricales</taxon>
        <taxon>Agaricineae</taxon>
        <taxon>Psathyrellaceae</taxon>
        <taxon>Candolleomyces</taxon>
    </lineage>
</organism>
<gene>
    <name evidence="3" type="ORF">EST38_g11010</name>
</gene>
<evidence type="ECO:0000256" key="1">
    <source>
        <dbReference type="SAM" id="MobiDB-lite"/>
    </source>
</evidence>
<feature type="region of interest" description="Disordered" evidence="1">
    <location>
        <begin position="19"/>
        <end position="51"/>
    </location>
</feature>
<evidence type="ECO:0000259" key="2">
    <source>
        <dbReference type="Pfam" id="PF18802"/>
    </source>
</evidence>
<feature type="domain" description="CxC1-like cysteine cluster associated with KDZ transposases" evidence="2">
    <location>
        <begin position="90"/>
        <end position="171"/>
    </location>
</feature>
<reference evidence="3 4" key="1">
    <citation type="submission" date="2019-01" db="EMBL/GenBank/DDBJ databases">
        <title>Draft genome sequence of Psathyrella aberdarensis IHI B618.</title>
        <authorList>
            <person name="Buettner E."/>
            <person name="Kellner H."/>
        </authorList>
    </citation>
    <scope>NUCLEOTIDE SEQUENCE [LARGE SCALE GENOMIC DNA]</scope>
    <source>
        <strain evidence="3 4">IHI B618</strain>
    </source>
</reference>
<evidence type="ECO:0000313" key="4">
    <source>
        <dbReference type="Proteomes" id="UP000290288"/>
    </source>
</evidence>
<dbReference type="Pfam" id="PF18758">
    <property type="entry name" value="KDZ"/>
    <property type="match status" value="1"/>
</dbReference>
<evidence type="ECO:0000313" key="3">
    <source>
        <dbReference type="EMBL" id="RXW14843.1"/>
    </source>
</evidence>
<keyword evidence="4" id="KW-1185">Reference proteome</keyword>
<comment type="caution">
    <text evidence="3">The sequence shown here is derived from an EMBL/GenBank/DDBJ whole genome shotgun (WGS) entry which is preliminary data.</text>
</comment>
<name>A0A4Q2D5Y8_9AGAR</name>
<feature type="compositionally biased region" description="Polar residues" evidence="1">
    <location>
        <begin position="32"/>
        <end position="47"/>
    </location>
</feature>
<dbReference type="STRING" id="2316362.A0A4Q2D5Y8"/>
<dbReference type="Pfam" id="PF18802">
    <property type="entry name" value="CxC1"/>
    <property type="match status" value="1"/>
</dbReference>
<dbReference type="InterPro" id="IPR041320">
    <property type="entry name" value="CxC1"/>
</dbReference>
<dbReference type="Proteomes" id="UP000290288">
    <property type="component" value="Unassembled WGS sequence"/>
</dbReference>